<evidence type="ECO:0000256" key="1">
    <source>
        <dbReference type="ARBA" id="ARBA00005356"/>
    </source>
</evidence>
<reference evidence="2" key="1">
    <citation type="submission" date="2018-10" db="EMBL/GenBank/DDBJ databases">
        <title>Transcriptome assembly of Aceria tosichella (Wheat curl mite) Type 2.</title>
        <authorList>
            <person name="Scully E.D."/>
            <person name="Geib S.M."/>
            <person name="Palmer N.A."/>
            <person name="Gupta A.K."/>
            <person name="Sarath G."/>
            <person name="Tatineni S."/>
        </authorList>
    </citation>
    <scope>NUCLEOTIDE SEQUENCE</scope>
    <source>
        <strain evidence="2">LincolnNE</strain>
    </source>
</reference>
<dbReference type="SUPFAM" id="SSF103196">
    <property type="entry name" value="Roadblock/LC7 domain"/>
    <property type="match status" value="1"/>
</dbReference>
<dbReference type="InterPro" id="IPR015019">
    <property type="entry name" value="LAMTOR3"/>
</dbReference>
<protein>
    <submittedName>
        <fullName evidence="2">Ragulator complex protein LAMTOR3-B</fullName>
    </submittedName>
</protein>
<comment type="similarity">
    <text evidence="1">Belongs to the LAMTOR3 family.</text>
</comment>
<dbReference type="PANTHER" id="PTHR13378">
    <property type="entry name" value="REGULATOR COMPLEX PROTEIN LAMTOR3"/>
    <property type="match status" value="1"/>
</dbReference>
<organism evidence="2">
    <name type="scientific">Aceria tosichella</name>
    <name type="common">wheat curl mite</name>
    <dbReference type="NCBI Taxonomy" id="561515"/>
    <lineage>
        <taxon>Eukaryota</taxon>
        <taxon>Metazoa</taxon>
        <taxon>Ecdysozoa</taxon>
        <taxon>Arthropoda</taxon>
        <taxon>Chelicerata</taxon>
        <taxon>Arachnida</taxon>
        <taxon>Acari</taxon>
        <taxon>Acariformes</taxon>
        <taxon>Trombidiformes</taxon>
        <taxon>Prostigmata</taxon>
        <taxon>Eupodina</taxon>
        <taxon>Eriophyoidea</taxon>
        <taxon>Eriophyidae</taxon>
        <taxon>Eriophyinae</taxon>
        <taxon>Aceriini</taxon>
        <taxon>Aceria</taxon>
    </lineage>
</organism>
<evidence type="ECO:0000313" key="2">
    <source>
        <dbReference type="EMBL" id="MDE46397.1"/>
    </source>
</evidence>
<name>A0A6G1S8A7_9ACAR</name>
<dbReference type="Gene3D" id="3.30.450.30">
    <property type="entry name" value="Dynein light chain 2a, cytoplasmic"/>
    <property type="match status" value="1"/>
</dbReference>
<dbReference type="Pfam" id="PF08923">
    <property type="entry name" value="MAPKK1_Int"/>
    <property type="match status" value="1"/>
</dbReference>
<dbReference type="SMART" id="SM01278">
    <property type="entry name" value="MAPKK1_Int"/>
    <property type="match status" value="1"/>
</dbReference>
<dbReference type="PANTHER" id="PTHR13378:SF1">
    <property type="entry name" value="RAGULATOR COMPLEX PROTEIN LAMTOR3"/>
    <property type="match status" value="1"/>
</dbReference>
<dbReference type="GO" id="GO:0071230">
    <property type="term" value="P:cellular response to amino acid stimulus"/>
    <property type="evidence" value="ECO:0007669"/>
    <property type="project" value="TreeGrafter"/>
</dbReference>
<dbReference type="GO" id="GO:0032008">
    <property type="term" value="P:positive regulation of TOR signaling"/>
    <property type="evidence" value="ECO:0007669"/>
    <property type="project" value="TreeGrafter"/>
</dbReference>
<dbReference type="GO" id="GO:0071986">
    <property type="term" value="C:Ragulator complex"/>
    <property type="evidence" value="ECO:0007669"/>
    <property type="project" value="TreeGrafter"/>
</dbReference>
<proteinExistence type="inferred from homology"/>
<dbReference type="EMBL" id="GGYP01001626">
    <property type="protein sequence ID" value="MDE46397.1"/>
    <property type="molecule type" value="Transcribed_RNA"/>
</dbReference>
<accession>A0A6G1S8A7</accession>
<gene>
    <name evidence="2" type="primary">lamtor3-b</name>
    <name evidence="2" type="ORF">g.2498</name>
</gene>
<sequence>MAVELFKRELNQLIKSIPGFLAILIIDRDGVPLIEVHQDLAPELAMQASALSLTVLAADQVSKLGFGKNNTICCEYENYQVVTFNKSSLIITLIADSSANTGMLLALNSDFDGVLNELRKIKV</sequence>
<dbReference type="AlphaFoldDB" id="A0A6G1S8A7"/>